<feature type="domain" description="Thioredoxin" evidence="5">
    <location>
        <begin position="47"/>
        <end position="154"/>
    </location>
</feature>
<evidence type="ECO:0000313" key="7">
    <source>
        <dbReference type="Proteomes" id="UP000238823"/>
    </source>
</evidence>
<dbReference type="PANTHER" id="PTHR45663">
    <property type="entry name" value="GEO12009P1"/>
    <property type="match status" value="1"/>
</dbReference>
<dbReference type="SUPFAM" id="SSF52833">
    <property type="entry name" value="Thioredoxin-like"/>
    <property type="match status" value="1"/>
</dbReference>
<dbReference type="AlphaFoldDB" id="A0A2S9Y4E7"/>
<dbReference type="GO" id="GO:0047134">
    <property type="term" value="F:protein-disulfide reductase [NAD(P)H] activity"/>
    <property type="evidence" value="ECO:0007669"/>
    <property type="project" value="UniProtKB-EC"/>
</dbReference>
<keyword evidence="6" id="KW-0560">Oxidoreductase</keyword>
<evidence type="ECO:0000313" key="6">
    <source>
        <dbReference type="EMBL" id="PRP99973.1"/>
    </source>
</evidence>
<keyword evidence="3" id="KW-1015">Disulfide bond</keyword>
<proteinExistence type="predicted"/>
<dbReference type="Proteomes" id="UP000238823">
    <property type="component" value="Unassembled WGS sequence"/>
</dbReference>
<evidence type="ECO:0000256" key="1">
    <source>
        <dbReference type="ARBA" id="ARBA00022448"/>
    </source>
</evidence>
<name>A0A2S9Y4E7_9BACT</name>
<dbReference type="CDD" id="cd02947">
    <property type="entry name" value="TRX_family"/>
    <property type="match status" value="1"/>
</dbReference>
<dbReference type="Pfam" id="PF21352">
    <property type="entry name" value="Zn_ribbon_Thio2"/>
    <property type="match status" value="1"/>
</dbReference>
<accession>A0A2S9Y4E7</accession>
<evidence type="ECO:0000256" key="2">
    <source>
        <dbReference type="ARBA" id="ARBA00022982"/>
    </source>
</evidence>
<reference evidence="6 7" key="1">
    <citation type="submission" date="2018-03" db="EMBL/GenBank/DDBJ databases">
        <title>Draft Genome Sequences of the Obligatory Marine Myxobacteria Enhygromyxa salina SWB007.</title>
        <authorList>
            <person name="Poehlein A."/>
            <person name="Moghaddam J.A."/>
            <person name="Harms H."/>
            <person name="Alanjari M."/>
            <person name="Koenig G.M."/>
            <person name="Daniel R."/>
            <person name="Schaeberle T.F."/>
        </authorList>
    </citation>
    <scope>NUCLEOTIDE SEQUENCE [LARGE SCALE GENOMIC DNA]</scope>
    <source>
        <strain evidence="6 7">SWB007</strain>
    </source>
</reference>
<keyword evidence="2" id="KW-0249">Electron transport</keyword>
<dbReference type="RefSeq" id="WP_106093052.1">
    <property type="nucleotide sequence ID" value="NZ_PVNL01000119.1"/>
</dbReference>
<dbReference type="Pfam" id="PF00085">
    <property type="entry name" value="Thioredoxin"/>
    <property type="match status" value="1"/>
</dbReference>
<evidence type="ECO:0000256" key="3">
    <source>
        <dbReference type="ARBA" id="ARBA00023157"/>
    </source>
</evidence>
<dbReference type="InterPro" id="IPR013766">
    <property type="entry name" value="Thioredoxin_domain"/>
</dbReference>
<dbReference type="PRINTS" id="PR00421">
    <property type="entry name" value="THIOREDOXIN"/>
</dbReference>
<dbReference type="EMBL" id="PVNL01000119">
    <property type="protein sequence ID" value="PRP99973.1"/>
    <property type="molecule type" value="Genomic_DNA"/>
</dbReference>
<dbReference type="PANTHER" id="PTHR45663:SF11">
    <property type="entry name" value="GEO12009P1"/>
    <property type="match status" value="1"/>
</dbReference>
<keyword evidence="1" id="KW-0813">Transport</keyword>
<dbReference type="PROSITE" id="PS00194">
    <property type="entry name" value="THIOREDOXIN_1"/>
    <property type="match status" value="1"/>
</dbReference>
<dbReference type="PROSITE" id="PS51352">
    <property type="entry name" value="THIOREDOXIN_2"/>
    <property type="match status" value="1"/>
</dbReference>
<gene>
    <name evidence="6" type="primary">trxC_3</name>
    <name evidence="6" type="ORF">ENSA7_61900</name>
</gene>
<evidence type="ECO:0000259" key="5">
    <source>
        <dbReference type="PROSITE" id="PS51352"/>
    </source>
</evidence>
<dbReference type="OrthoDB" id="9790390at2"/>
<dbReference type="InterPro" id="IPR017937">
    <property type="entry name" value="Thioredoxin_CS"/>
</dbReference>
<keyword evidence="4" id="KW-0676">Redox-active center</keyword>
<protein>
    <submittedName>
        <fullName evidence="6">Thioredoxin-2</fullName>
        <ecNumber evidence="6">1.8.1.8</ecNumber>
    </submittedName>
</protein>
<sequence>MANLKVDDKGVRQRCGACGKQNRLPFAKLGVTAKCGSCGAEIGGALAGPADVTSDAAFHALIGGAPLPVLVDFWAPWCGPCRTVAPEIEKVAAETAGRLLVVKVDTQSLPGLGARLGVQSIPTMAVFRSGSELARVAGARPAPAIQRFVAEALGSDA</sequence>
<comment type="caution">
    <text evidence="6">The sequence shown here is derived from an EMBL/GenBank/DDBJ whole genome shotgun (WGS) entry which is preliminary data.</text>
</comment>
<dbReference type="GO" id="GO:0005737">
    <property type="term" value="C:cytoplasm"/>
    <property type="evidence" value="ECO:0007669"/>
    <property type="project" value="TreeGrafter"/>
</dbReference>
<evidence type="ECO:0000256" key="4">
    <source>
        <dbReference type="ARBA" id="ARBA00023284"/>
    </source>
</evidence>
<dbReference type="InterPro" id="IPR049299">
    <property type="entry name" value="Thio2_N"/>
</dbReference>
<dbReference type="Gene3D" id="3.40.30.10">
    <property type="entry name" value="Glutaredoxin"/>
    <property type="match status" value="1"/>
</dbReference>
<organism evidence="6 7">
    <name type="scientific">Enhygromyxa salina</name>
    <dbReference type="NCBI Taxonomy" id="215803"/>
    <lineage>
        <taxon>Bacteria</taxon>
        <taxon>Pseudomonadati</taxon>
        <taxon>Myxococcota</taxon>
        <taxon>Polyangia</taxon>
        <taxon>Nannocystales</taxon>
        <taxon>Nannocystaceae</taxon>
        <taxon>Enhygromyxa</taxon>
    </lineage>
</organism>
<dbReference type="Gene3D" id="2.30.30.380">
    <property type="entry name" value="Zn-finger domain of Sec23/24"/>
    <property type="match status" value="1"/>
</dbReference>
<dbReference type="InterPro" id="IPR036249">
    <property type="entry name" value="Thioredoxin-like_sf"/>
</dbReference>
<dbReference type="EC" id="1.8.1.8" evidence="6"/>